<dbReference type="PANTHER" id="PTHR43547:SF2">
    <property type="entry name" value="HYBRID SIGNAL TRANSDUCTION HISTIDINE KINASE C"/>
    <property type="match status" value="1"/>
</dbReference>
<comment type="catalytic activity">
    <reaction evidence="1">
        <text>ATP + protein L-histidine = ADP + protein N-phospho-L-histidine.</text>
        <dbReference type="EC" id="2.7.13.3"/>
    </reaction>
</comment>
<evidence type="ECO:0000313" key="17">
    <source>
        <dbReference type="EMBL" id="MDY7227596.1"/>
    </source>
</evidence>
<dbReference type="InterPro" id="IPR003661">
    <property type="entry name" value="HisK_dim/P_dom"/>
</dbReference>
<evidence type="ECO:0000256" key="2">
    <source>
        <dbReference type="ARBA" id="ARBA00004141"/>
    </source>
</evidence>
<evidence type="ECO:0000259" key="15">
    <source>
        <dbReference type="PROSITE" id="PS50109"/>
    </source>
</evidence>
<dbReference type="InterPro" id="IPR000700">
    <property type="entry name" value="PAS-assoc_C"/>
</dbReference>
<dbReference type="CDD" id="cd00082">
    <property type="entry name" value="HisKA"/>
    <property type="match status" value="1"/>
</dbReference>
<evidence type="ECO:0000256" key="6">
    <source>
        <dbReference type="ARBA" id="ARBA00022692"/>
    </source>
</evidence>
<feature type="domain" description="Histidine kinase" evidence="15">
    <location>
        <begin position="627"/>
        <end position="846"/>
    </location>
</feature>
<dbReference type="InterPro" id="IPR004358">
    <property type="entry name" value="Sig_transdc_His_kin-like_C"/>
</dbReference>
<keyword evidence="11" id="KW-0902">Two-component regulatory system</keyword>
<dbReference type="InterPro" id="IPR036890">
    <property type="entry name" value="HATPase_C_sf"/>
</dbReference>
<keyword evidence="7" id="KW-0547">Nucleotide-binding</keyword>
<evidence type="ECO:0000256" key="11">
    <source>
        <dbReference type="ARBA" id="ARBA00023012"/>
    </source>
</evidence>
<dbReference type="Gene3D" id="3.30.450.40">
    <property type="match status" value="1"/>
</dbReference>
<dbReference type="InterPro" id="IPR038318">
    <property type="entry name" value="KdpD_sf"/>
</dbReference>
<feature type="domain" description="PAC" evidence="16">
    <location>
        <begin position="228"/>
        <end position="282"/>
    </location>
</feature>
<feature type="transmembrane region" description="Helical" evidence="14">
    <location>
        <begin position="55"/>
        <end position="74"/>
    </location>
</feature>
<feature type="transmembrane region" description="Helical" evidence="14">
    <location>
        <begin position="32"/>
        <end position="48"/>
    </location>
</feature>
<dbReference type="PROSITE" id="PS50109">
    <property type="entry name" value="HIS_KIN"/>
    <property type="match status" value="1"/>
</dbReference>
<dbReference type="InterPro" id="IPR029016">
    <property type="entry name" value="GAF-like_dom_sf"/>
</dbReference>
<dbReference type="InterPro" id="IPR000014">
    <property type="entry name" value="PAS"/>
</dbReference>
<evidence type="ECO:0000256" key="13">
    <source>
        <dbReference type="SAM" id="MobiDB-lite"/>
    </source>
</evidence>
<dbReference type="SUPFAM" id="SSF47384">
    <property type="entry name" value="Homodimeric domain of signal transducing histidine kinase"/>
    <property type="match status" value="1"/>
</dbReference>
<evidence type="ECO:0000256" key="1">
    <source>
        <dbReference type="ARBA" id="ARBA00000085"/>
    </source>
</evidence>
<dbReference type="Proteomes" id="UP001291309">
    <property type="component" value="Unassembled WGS sequence"/>
</dbReference>
<dbReference type="InterPro" id="IPR025201">
    <property type="entry name" value="KdpD_TM"/>
</dbReference>
<dbReference type="RefSeq" id="WP_321546315.1">
    <property type="nucleotide sequence ID" value="NZ_JAXIVS010000004.1"/>
</dbReference>
<dbReference type="Gene3D" id="3.30.450.20">
    <property type="entry name" value="PAS domain"/>
    <property type="match status" value="2"/>
</dbReference>
<sequence>MAPLAVTEPSRANPPAQAPRTSGPQRLWTSPVGHYALALLSVLGALLLQKAFWPFMSNSPFLFFYGAIVLAGWWGRWGPALVATALSMLAVDYFFLPPHDAFQLQPGDMVSLGIFLVLSLLVTRLNVALRRTDAERNQLLERERAARTEAEIERSRLQSLLMQAPACVALLRGPQHVYTLSNPLNDTLFGNRKLLGRGVREALPDAERQGLVDILDSVYSTGEPFIGREMSLKFLQPEGGDKEVWLDVIYQAMRDARGTIDGIACFGVDITASVRARREAEALAAELKRSEERYRTFVSQSSEGIFRVETVEPVSTSTPEEQQVDDMLRLGYVAECNDAMARMYGLEGASALVGARLEQLLVREDPRNIEYMRSFIRNGYRIENSVSHEMDHNGNPKIIVNNLIGMVREGALIAAWGIQRDITQQRQAEEARARAAANARFLAEASAVMASSLDYEATLRNLARLAVPALADWCVIDLQQPDGAFRRVEVTTATEEDAALAQRMKDFGLMPDGNVQHPPTQALLEGKALLIENFTAESIRARTHSAEHAEVLLATQVRSLICVPLEVRGRVLGVLSFLTSRSGRRYTAEDLTYMEELARRAALSVENARLYREAQEAIRLRDEFLSIASHELKTPLTPLSLKLQMLSREVRKQPDSPLRRSVEDYVAIGTRQVKKLSELVSDLLDVTRISGGKLRLEFEDVDLTTIVREVVGRYEPEAARLGTSLSLEAQGVVVGHWDRLRLEQVVTNLIDNALKYGAGKPVDVRLRVSEGKACLLVRDEGIGIAPEYLPRIFGRFERAVSERHYGGLGLGLYITRTIIEAMGGHIQVESQPGQGSTFTVELPLDPRTVAAPEPPSA</sequence>
<proteinExistence type="predicted"/>
<dbReference type="EC" id="2.7.13.3" evidence="3"/>
<evidence type="ECO:0000256" key="5">
    <source>
        <dbReference type="ARBA" id="ARBA00022679"/>
    </source>
</evidence>
<evidence type="ECO:0000259" key="16">
    <source>
        <dbReference type="PROSITE" id="PS50113"/>
    </source>
</evidence>
<dbReference type="PROSITE" id="PS50113">
    <property type="entry name" value="PAC"/>
    <property type="match status" value="1"/>
</dbReference>
<dbReference type="Gene3D" id="1.10.287.130">
    <property type="match status" value="1"/>
</dbReference>
<keyword evidence="12 14" id="KW-0472">Membrane</keyword>
<dbReference type="InterPro" id="IPR003018">
    <property type="entry name" value="GAF"/>
</dbReference>
<reference evidence="17 18" key="1">
    <citation type="submission" date="2023-12" db="EMBL/GenBank/DDBJ databases">
        <title>the genome sequence of Hyalangium sp. s54d21.</title>
        <authorList>
            <person name="Zhang X."/>
        </authorList>
    </citation>
    <scope>NUCLEOTIDE SEQUENCE [LARGE SCALE GENOMIC DNA]</scope>
    <source>
        <strain evidence="18">s54d21</strain>
    </source>
</reference>
<keyword evidence="6 14" id="KW-0812">Transmembrane</keyword>
<comment type="caution">
    <text evidence="17">The sequence shown here is derived from an EMBL/GenBank/DDBJ whole genome shotgun (WGS) entry which is preliminary data.</text>
</comment>
<evidence type="ECO:0000256" key="4">
    <source>
        <dbReference type="ARBA" id="ARBA00022553"/>
    </source>
</evidence>
<dbReference type="Pfam" id="PF02518">
    <property type="entry name" value="HATPase_c"/>
    <property type="match status" value="1"/>
</dbReference>
<dbReference type="Pfam" id="PF13426">
    <property type="entry name" value="PAS_9"/>
    <property type="match status" value="1"/>
</dbReference>
<dbReference type="GO" id="GO:0005524">
    <property type="term" value="F:ATP binding"/>
    <property type="evidence" value="ECO:0007669"/>
    <property type="project" value="UniProtKB-KW"/>
</dbReference>
<keyword evidence="10 14" id="KW-1133">Transmembrane helix</keyword>
<dbReference type="InterPro" id="IPR003594">
    <property type="entry name" value="HATPase_dom"/>
</dbReference>
<dbReference type="Pfam" id="PF01590">
    <property type="entry name" value="GAF"/>
    <property type="match status" value="1"/>
</dbReference>
<dbReference type="Pfam" id="PF00512">
    <property type="entry name" value="HisKA"/>
    <property type="match status" value="1"/>
</dbReference>
<dbReference type="SUPFAM" id="SSF55781">
    <property type="entry name" value="GAF domain-like"/>
    <property type="match status" value="1"/>
</dbReference>
<dbReference type="InterPro" id="IPR036097">
    <property type="entry name" value="HisK_dim/P_sf"/>
</dbReference>
<evidence type="ECO:0000256" key="9">
    <source>
        <dbReference type="ARBA" id="ARBA00022840"/>
    </source>
</evidence>
<organism evidence="17 18">
    <name type="scientific">Hyalangium rubrum</name>
    <dbReference type="NCBI Taxonomy" id="3103134"/>
    <lineage>
        <taxon>Bacteria</taxon>
        <taxon>Pseudomonadati</taxon>
        <taxon>Myxococcota</taxon>
        <taxon>Myxococcia</taxon>
        <taxon>Myxococcales</taxon>
        <taxon>Cystobacterineae</taxon>
        <taxon>Archangiaceae</taxon>
        <taxon>Hyalangium</taxon>
    </lineage>
</organism>
<evidence type="ECO:0000313" key="18">
    <source>
        <dbReference type="Proteomes" id="UP001291309"/>
    </source>
</evidence>
<dbReference type="PRINTS" id="PR00344">
    <property type="entry name" value="BCTRLSENSOR"/>
</dbReference>
<accession>A0ABU5H2U0</accession>
<name>A0ABU5H2U0_9BACT</name>
<evidence type="ECO:0000256" key="12">
    <source>
        <dbReference type="ARBA" id="ARBA00023136"/>
    </source>
</evidence>
<keyword evidence="5" id="KW-0808">Transferase</keyword>
<keyword evidence="8" id="KW-0418">Kinase</keyword>
<evidence type="ECO:0000256" key="10">
    <source>
        <dbReference type="ARBA" id="ARBA00022989"/>
    </source>
</evidence>
<keyword evidence="4" id="KW-0597">Phosphoprotein</keyword>
<dbReference type="SMART" id="SM00387">
    <property type="entry name" value="HATPase_c"/>
    <property type="match status" value="1"/>
</dbReference>
<dbReference type="PANTHER" id="PTHR43547">
    <property type="entry name" value="TWO-COMPONENT HISTIDINE KINASE"/>
    <property type="match status" value="1"/>
</dbReference>
<dbReference type="SMART" id="SM00065">
    <property type="entry name" value="GAF"/>
    <property type="match status" value="1"/>
</dbReference>
<dbReference type="InterPro" id="IPR035965">
    <property type="entry name" value="PAS-like_dom_sf"/>
</dbReference>
<dbReference type="Gene3D" id="3.30.565.10">
    <property type="entry name" value="Histidine kinase-like ATPase, C-terminal domain"/>
    <property type="match status" value="1"/>
</dbReference>
<dbReference type="Pfam" id="PF13493">
    <property type="entry name" value="DUF4118"/>
    <property type="match status" value="1"/>
</dbReference>
<dbReference type="Pfam" id="PF08448">
    <property type="entry name" value="PAS_4"/>
    <property type="match status" value="1"/>
</dbReference>
<keyword evidence="9 17" id="KW-0067">ATP-binding</keyword>
<evidence type="ECO:0000256" key="8">
    <source>
        <dbReference type="ARBA" id="ARBA00022777"/>
    </source>
</evidence>
<dbReference type="InterPro" id="IPR005467">
    <property type="entry name" value="His_kinase_dom"/>
</dbReference>
<dbReference type="SUPFAM" id="SSF55874">
    <property type="entry name" value="ATPase domain of HSP90 chaperone/DNA topoisomerase II/histidine kinase"/>
    <property type="match status" value="1"/>
</dbReference>
<dbReference type="CDD" id="cd00075">
    <property type="entry name" value="HATPase"/>
    <property type="match status" value="1"/>
</dbReference>
<keyword evidence="18" id="KW-1185">Reference proteome</keyword>
<dbReference type="InterPro" id="IPR013656">
    <property type="entry name" value="PAS_4"/>
</dbReference>
<evidence type="ECO:0000256" key="3">
    <source>
        <dbReference type="ARBA" id="ARBA00012438"/>
    </source>
</evidence>
<gene>
    <name evidence="17" type="ORF">SYV04_14380</name>
</gene>
<dbReference type="EMBL" id="JAXIVS010000004">
    <property type="protein sequence ID" value="MDY7227596.1"/>
    <property type="molecule type" value="Genomic_DNA"/>
</dbReference>
<evidence type="ECO:0000256" key="14">
    <source>
        <dbReference type="SAM" id="Phobius"/>
    </source>
</evidence>
<feature type="region of interest" description="Disordered" evidence="13">
    <location>
        <begin position="1"/>
        <end position="25"/>
    </location>
</feature>
<dbReference type="Gene3D" id="1.20.120.620">
    <property type="entry name" value="Backbone structure of the membrane domain of e. Coli histidine kinase receptor kdpd"/>
    <property type="match status" value="1"/>
</dbReference>
<comment type="subcellular location">
    <subcellularLocation>
        <location evidence="2">Membrane</location>
        <topology evidence="2">Multi-pass membrane protein</topology>
    </subcellularLocation>
</comment>
<evidence type="ECO:0000256" key="7">
    <source>
        <dbReference type="ARBA" id="ARBA00022741"/>
    </source>
</evidence>
<protein>
    <recommendedName>
        <fullName evidence="3">histidine kinase</fullName>
        <ecNumber evidence="3">2.7.13.3</ecNumber>
    </recommendedName>
</protein>
<dbReference type="SUPFAM" id="SSF55785">
    <property type="entry name" value="PYP-like sensor domain (PAS domain)"/>
    <property type="match status" value="2"/>
</dbReference>
<dbReference type="SMART" id="SM00388">
    <property type="entry name" value="HisKA"/>
    <property type="match status" value="1"/>
</dbReference>